<accession>A0ABP1PNY8</accession>
<dbReference type="PANTHER" id="PTHR11732">
    <property type="entry name" value="ALDO/KETO REDUCTASE"/>
    <property type="match status" value="1"/>
</dbReference>
<dbReference type="InterPro" id="IPR023210">
    <property type="entry name" value="NADP_OxRdtase_dom"/>
</dbReference>
<dbReference type="PIRSF" id="PIRSF000097">
    <property type="entry name" value="AKR"/>
    <property type="match status" value="1"/>
</dbReference>
<proteinExistence type="predicted"/>
<evidence type="ECO:0000313" key="2">
    <source>
        <dbReference type="EMBL" id="CAL8072352.1"/>
    </source>
</evidence>
<dbReference type="InterPro" id="IPR018170">
    <property type="entry name" value="Aldo/ket_reductase_CS"/>
</dbReference>
<dbReference type="Pfam" id="PF00248">
    <property type="entry name" value="Aldo_ket_red"/>
    <property type="match status" value="1"/>
</dbReference>
<dbReference type="PRINTS" id="PR00069">
    <property type="entry name" value="ALDKETRDTASE"/>
</dbReference>
<dbReference type="InterPro" id="IPR036812">
    <property type="entry name" value="NAD(P)_OxRdtase_dom_sf"/>
</dbReference>
<organism evidence="2 3">
    <name type="scientific">Orchesella dallaii</name>
    <dbReference type="NCBI Taxonomy" id="48710"/>
    <lineage>
        <taxon>Eukaryota</taxon>
        <taxon>Metazoa</taxon>
        <taxon>Ecdysozoa</taxon>
        <taxon>Arthropoda</taxon>
        <taxon>Hexapoda</taxon>
        <taxon>Collembola</taxon>
        <taxon>Entomobryomorpha</taxon>
        <taxon>Entomobryoidea</taxon>
        <taxon>Orchesellidae</taxon>
        <taxon>Orchesellinae</taxon>
        <taxon>Orchesella</taxon>
    </lineage>
</organism>
<protein>
    <recommendedName>
        <fullName evidence="1">NADP-dependent oxidoreductase domain-containing protein</fullName>
    </recommendedName>
</protein>
<keyword evidence="3" id="KW-1185">Reference proteome</keyword>
<evidence type="ECO:0000313" key="3">
    <source>
        <dbReference type="Proteomes" id="UP001642540"/>
    </source>
</evidence>
<dbReference type="Gene3D" id="3.20.20.100">
    <property type="entry name" value="NADP-dependent oxidoreductase domain"/>
    <property type="match status" value="1"/>
</dbReference>
<reference evidence="2 3" key="1">
    <citation type="submission" date="2024-08" db="EMBL/GenBank/DDBJ databases">
        <authorList>
            <person name="Cucini C."/>
            <person name="Frati F."/>
        </authorList>
    </citation>
    <scope>NUCLEOTIDE SEQUENCE [LARGE SCALE GENOMIC DNA]</scope>
</reference>
<dbReference type="Proteomes" id="UP001642540">
    <property type="component" value="Unassembled WGS sequence"/>
</dbReference>
<gene>
    <name evidence="2" type="ORF">ODALV1_LOCUS2127</name>
</gene>
<comment type="caution">
    <text evidence="2">The sequence shown here is derived from an EMBL/GenBank/DDBJ whole genome shotgun (WGS) entry which is preliminary data.</text>
</comment>
<dbReference type="SUPFAM" id="SSF51430">
    <property type="entry name" value="NAD(P)-linked oxidoreductase"/>
    <property type="match status" value="1"/>
</dbReference>
<evidence type="ECO:0000259" key="1">
    <source>
        <dbReference type="Pfam" id="PF00248"/>
    </source>
</evidence>
<dbReference type="EMBL" id="CAXLJM020000007">
    <property type="protein sequence ID" value="CAL8072352.1"/>
    <property type="molecule type" value="Genomic_DNA"/>
</dbReference>
<feature type="domain" description="NADP-dependent oxidoreductase" evidence="1">
    <location>
        <begin position="62"/>
        <end position="337"/>
    </location>
</feature>
<name>A0ABP1PNY8_9HEXA</name>
<dbReference type="InterPro" id="IPR020471">
    <property type="entry name" value="AKR"/>
</dbReference>
<sequence length="360" mass="40116">MSTPISSMTLAALAVALLSMILLSMWDSKLMNSHKISDHIKTMAQDKVPKLKLNNGLLMPALGLGTWLSSPNEVTQAVKDAIDLGYRHIDCAFVYGNENEVGLAIKAKIEEGVVKREDLFITSKLWNTFHRPGLVEGAVRTSLERLGLDYLNLYLIHMPMGLQEGDGLVPFDKDGKFISSDTDIVDTYKAMEELVKKGLTKSIGVSNFNKAQIQRILDNCSIPPATNQVECHPYLTQVKLIEYCKSKDITVTAYSQFGSPASPFRKPEDPVALQDPVIGGIATKHGKKAGHVILRWILQRGLIAIPKSVTQQRIAENIDILDFTLADSEMKEIDALNRNIRICSNDIFRSHKDYPFNDEY</sequence>
<dbReference type="PROSITE" id="PS00062">
    <property type="entry name" value="ALDOKETO_REDUCTASE_2"/>
    <property type="match status" value="1"/>
</dbReference>
<dbReference type="PROSITE" id="PS00063">
    <property type="entry name" value="ALDOKETO_REDUCTASE_3"/>
    <property type="match status" value="1"/>
</dbReference>
<dbReference type="PROSITE" id="PS00798">
    <property type="entry name" value="ALDOKETO_REDUCTASE_1"/>
    <property type="match status" value="1"/>
</dbReference>